<evidence type="ECO:0000313" key="4">
    <source>
        <dbReference type="Proteomes" id="UP001556709"/>
    </source>
</evidence>
<dbReference type="Proteomes" id="UP001556709">
    <property type="component" value="Unassembled WGS sequence"/>
</dbReference>
<accession>A0ABV3TET0</accession>
<sequence>MATTTAEPRTGARVGPKLEMREQRPRGGVSTKRTPVVLVHGAFVAAWCWQRHWMDYLAGQGYPVVAPSLRGHGHSEGGDRLDHAGIREYVADLRAVVETLPGPAPVLVGHSMGALVVQRYLEQHPAAAAVLMAPIPREGLAGSTLRMMVAEPLMFAQFGLMQTFGSGLVDADMARRAVFSDQLPDTEVAALTRKVQRESQRALFDMHLYADARPWRVDPSVPVQVLAAGDDQLFRRSEIRSVAERWDADYRCLDGMGHAMMLEPDWQAPADAMLGWLDGLGID</sequence>
<dbReference type="Pfam" id="PF12697">
    <property type="entry name" value="Abhydrolase_6"/>
    <property type="match status" value="1"/>
</dbReference>
<dbReference type="RefSeq" id="WP_367958558.1">
    <property type="nucleotide sequence ID" value="NZ_JBAKFK010000002.1"/>
</dbReference>
<dbReference type="EMBL" id="JBAKFM010000002">
    <property type="protein sequence ID" value="MEX0469209.1"/>
    <property type="molecule type" value="Genomic_DNA"/>
</dbReference>
<evidence type="ECO:0000259" key="2">
    <source>
        <dbReference type="Pfam" id="PF12697"/>
    </source>
</evidence>
<dbReference type="GO" id="GO:0016787">
    <property type="term" value="F:hydrolase activity"/>
    <property type="evidence" value="ECO:0007669"/>
    <property type="project" value="UniProtKB-KW"/>
</dbReference>
<proteinExistence type="predicted"/>
<dbReference type="InterPro" id="IPR029058">
    <property type="entry name" value="AB_hydrolase_fold"/>
</dbReference>
<feature type="domain" description="AB hydrolase-1" evidence="2">
    <location>
        <begin position="36"/>
        <end position="268"/>
    </location>
</feature>
<reference evidence="3 4" key="1">
    <citation type="submission" date="2024-02" db="EMBL/GenBank/DDBJ databases">
        <title>New especies of Spiribacter isolated from saline water.</title>
        <authorList>
            <person name="Leon M.J."/>
            <person name="De La Haba R."/>
            <person name="Sanchez-Porro C."/>
            <person name="Ventosa A."/>
        </authorList>
    </citation>
    <scope>NUCLEOTIDE SEQUENCE [LARGE SCALE GENOMIC DNA]</scope>
    <source>
        <strain evidence="4">ag22IC6-390</strain>
    </source>
</reference>
<dbReference type="InterPro" id="IPR000073">
    <property type="entry name" value="AB_hydrolase_1"/>
</dbReference>
<protein>
    <submittedName>
        <fullName evidence="3">Alpha/beta hydrolase</fullName>
    </submittedName>
</protein>
<dbReference type="PANTHER" id="PTHR43194">
    <property type="entry name" value="HYDROLASE ALPHA/BETA FOLD FAMILY"/>
    <property type="match status" value="1"/>
</dbReference>
<keyword evidence="3" id="KW-0378">Hydrolase</keyword>
<organism evidence="3 4">
    <name type="scientific">Spiribacter pallidus</name>
    <dbReference type="NCBI Taxonomy" id="1987936"/>
    <lineage>
        <taxon>Bacteria</taxon>
        <taxon>Pseudomonadati</taxon>
        <taxon>Pseudomonadota</taxon>
        <taxon>Gammaproteobacteria</taxon>
        <taxon>Chromatiales</taxon>
        <taxon>Ectothiorhodospiraceae</taxon>
        <taxon>Spiribacter</taxon>
    </lineage>
</organism>
<gene>
    <name evidence="3" type="ORF">V6X73_05660</name>
</gene>
<evidence type="ECO:0000256" key="1">
    <source>
        <dbReference type="SAM" id="MobiDB-lite"/>
    </source>
</evidence>
<evidence type="ECO:0000313" key="3">
    <source>
        <dbReference type="EMBL" id="MEX0469209.1"/>
    </source>
</evidence>
<dbReference type="PANTHER" id="PTHR43194:SF2">
    <property type="entry name" value="PEROXISOMAL MEMBRANE PROTEIN LPX1"/>
    <property type="match status" value="1"/>
</dbReference>
<dbReference type="Gene3D" id="3.40.50.1820">
    <property type="entry name" value="alpha/beta hydrolase"/>
    <property type="match status" value="1"/>
</dbReference>
<feature type="region of interest" description="Disordered" evidence="1">
    <location>
        <begin position="1"/>
        <end position="29"/>
    </location>
</feature>
<dbReference type="InterPro" id="IPR050228">
    <property type="entry name" value="Carboxylesterase_BioH"/>
</dbReference>
<name>A0ABV3TET0_9GAMM</name>
<keyword evidence="4" id="KW-1185">Reference proteome</keyword>
<dbReference type="SUPFAM" id="SSF53474">
    <property type="entry name" value="alpha/beta-Hydrolases"/>
    <property type="match status" value="1"/>
</dbReference>
<feature type="compositionally biased region" description="Basic and acidic residues" evidence="1">
    <location>
        <begin position="16"/>
        <end position="25"/>
    </location>
</feature>
<comment type="caution">
    <text evidence="3">The sequence shown here is derived from an EMBL/GenBank/DDBJ whole genome shotgun (WGS) entry which is preliminary data.</text>
</comment>